<dbReference type="SUPFAM" id="SSF144000">
    <property type="entry name" value="Oxysterol-binding protein-like"/>
    <property type="match status" value="1"/>
</dbReference>
<dbReference type="FunFam" id="1.10.287.2720:FF:000002">
    <property type="entry name" value="Oxysterol-binding protein"/>
    <property type="match status" value="1"/>
</dbReference>
<dbReference type="InterPro" id="IPR000648">
    <property type="entry name" value="Oxysterol-bd"/>
</dbReference>
<dbReference type="GO" id="GO:0032541">
    <property type="term" value="C:cortical endoplasmic reticulum"/>
    <property type="evidence" value="ECO:0007669"/>
    <property type="project" value="TreeGrafter"/>
</dbReference>
<keyword evidence="4" id="KW-0445">Lipid transport</keyword>
<dbReference type="Pfam" id="PF01237">
    <property type="entry name" value="Oxysterol_BP"/>
    <property type="match status" value="2"/>
</dbReference>
<keyword evidence="2" id="KW-0446">Lipid-binding</keyword>
<comment type="similarity">
    <text evidence="1 3">Belongs to the OSBP family.</text>
</comment>
<evidence type="ECO:0000256" key="4">
    <source>
        <dbReference type="RuleBase" id="RU003845"/>
    </source>
</evidence>
<dbReference type="PANTHER" id="PTHR10972">
    <property type="entry name" value="OXYSTEROL-BINDING PROTEIN-RELATED"/>
    <property type="match status" value="1"/>
</dbReference>
<organism evidence="6 7">
    <name type="scientific">Bugula neritina</name>
    <name type="common">Brown bryozoan</name>
    <name type="synonym">Sertularia neritina</name>
    <dbReference type="NCBI Taxonomy" id="10212"/>
    <lineage>
        <taxon>Eukaryota</taxon>
        <taxon>Metazoa</taxon>
        <taxon>Spiralia</taxon>
        <taxon>Lophotrochozoa</taxon>
        <taxon>Bryozoa</taxon>
        <taxon>Gymnolaemata</taxon>
        <taxon>Cheilostomatida</taxon>
        <taxon>Flustrina</taxon>
        <taxon>Buguloidea</taxon>
        <taxon>Bugulidae</taxon>
        <taxon>Bugula</taxon>
    </lineage>
</organism>
<dbReference type="EMBL" id="VXIV02001156">
    <property type="protein sequence ID" value="KAF6034093.1"/>
    <property type="molecule type" value="Genomic_DNA"/>
</dbReference>
<dbReference type="Gene3D" id="2.40.160.120">
    <property type="match status" value="1"/>
</dbReference>
<dbReference type="InterPro" id="IPR037239">
    <property type="entry name" value="OSBP_sf"/>
</dbReference>
<keyword evidence="7" id="KW-1185">Reference proteome</keyword>
<gene>
    <name evidence="6" type="ORF">EB796_007603</name>
</gene>
<name>A0A7J7K7B4_BUGNE</name>
<dbReference type="GO" id="GO:0006869">
    <property type="term" value="P:lipid transport"/>
    <property type="evidence" value="ECO:0007669"/>
    <property type="project" value="UniProtKB-KW"/>
</dbReference>
<dbReference type="Proteomes" id="UP000593567">
    <property type="component" value="Unassembled WGS sequence"/>
</dbReference>
<evidence type="ECO:0000256" key="2">
    <source>
        <dbReference type="ARBA" id="ARBA00023121"/>
    </source>
</evidence>
<evidence type="ECO:0000313" key="7">
    <source>
        <dbReference type="Proteomes" id="UP000593567"/>
    </source>
</evidence>
<feature type="compositionally biased region" description="Polar residues" evidence="5">
    <location>
        <begin position="336"/>
        <end position="345"/>
    </location>
</feature>
<evidence type="ECO:0000256" key="5">
    <source>
        <dbReference type="SAM" id="MobiDB-lite"/>
    </source>
</evidence>
<proteinExistence type="inferred from homology"/>
<dbReference type="GO" id="GO:0015485">
    <property type="term" value="F:cholesterol binding"/>
    <property type="evidence" value="ECO:0007669"/>
    <property type="project" value="TreeGrafter"/>
</dbReference>
<feature type="region of interest" description="Disordered" evidence="5">
    <location>
        <begin position="311"/>
        <end position="378"/>
    </location>
</feature>
<feature type="compositionally biased region" description="Basic residues" evidence="5">
    <location>
        <begin position="321"/>
        <end position="333"/>
    </location>
</feature>
<evidence type="ECO:0000313" key="6">
    <source>
        <dbReference type="EMBL" id="KAF6034093.1"/>
    </source>
</evidence>
<dbReference type="Gene3D" id="1.10.287.2720">
    <property type="match status" value="1"/>
</dbReference>
<dbReference type="GO" id="GO:0005829">
    <property type="term" value="C:cytosol"/>
    <property type="evidence" value="ECO:0007669"/>
    <property type="project" value="TreeGrafter"/>
</dbReference>
<protein>
    <recommendedName>
        <fullName evidence="4">Oxysterol-binding protein</fullName>
    </recommendedName>
</protein>
<accession>A0A7J7K7B4</accession>
<dbReference type="GO" id="GO:0016020">
    <property type="term" value="C:membrane"/>
    <property type="evidence" value="ECO:0007669"/>
    <property type="project" value="TreeGrafter"/>
</dbReference>
<dbReference type="AlphaFoldDB" id="A0A7J7K7B4"/>
<sequence length="442" mass="50806">MDLSKVTLPTFILEPRSLLEKFADYYYHCNILSRAARCDDALTRMKEVVRWYVSGFYKTPKGVKKPYNPILGEKFRCYWLNEETKSRTFYIAEQISHHPPVSAFYVTNRQDGFSISCAVLAKSKFYGNSVSAVMDGPFMGSSDSSNKISGKIKFGHETLFTLDGRWDQEVFLKDKSTGHQESLWRVDNETLSNRLKRFTVPLDCQEEFESERLWQHVGEALRSADQEKATHEKFLLEEAQRNAAKGRKLTNSVHKPALFEVDKMSGNWIYKYSDLRPWDPVNDITQYEQNFKVMTHTKHRTALVRQMSIVNVSSSEQSSRGKGRHTRQLRGRGTKVSDSSTPSHVSDTEEIDEGSSTKDDSQLQPADQRVRPSSLTEESSLNIAISRQTLQETHDRLRNLQSIVVQMAAEQQRGITLHTRDWLLLALILSLQAFLQFLFSKI</sequence>
<evidence type="ECO:0000256" key="1">
    <source>
        <dbReference type="ARBA" id="ARBA00008842"/>
    </source>
</evidence>
<dbReference type="InterPro" id="IPR018494">
    <property type="entry name" value="Oxysterol-bd_CS"/>
</dbReference>
<dbReference type="OrthoDB" id="10053431at2759"/>
<keyword evidence="4" id="KW-0813">Transport</keyword>
<dbReference type="PROSITE" id="PS01013">
    <property type="entry name" value="OSBP"/>
    <property type="match status" value="1"/>
</dbReference>
<dbReference type="Gene3D" id="3.30.70.3490">
    <property type="match status" value="1"/>
</dbReference>
<reference evidence="6" key="1">
    <citation type="submission" date="2020-06" db="EMBL/GenBank/DDBJ databases">
        <title>Draft genome of Bugula neritina, a colonial animal packing powerful symbionts and potential medicines.</title>
        <authorList>
            <person name="Rayko M."/>
        </authorList>
    </citation>
    <scope>NUCLEOTIDE SEQUENCE [LARGE SCALE GENOMIC DNA]</scope>
    <source>
        <strain evidence="6">Kwan_BN1</strain>
    </source>
</reference>
<evidence type="ECO:0000256" key="3">
    <source>
        <dbReference type="RuleBase" id="RU003844"/>
    </source>
</evidence>
<dbReference type="PANTHER" id="PTHR10972:SF102">
    <property type="entry name" value="OXYSTEROL-BINDING PROTEIN"/>
    <property type="match status" value="1"/>
</dbReference>
<comment type="caution">
    <text evidence="6">The sequence shown here is derived from an EMBL/GenBank/DDBJ whole genome shotgun (WGS) entry which is preliminary data.</text>
</comment>